<feature type="compositionally biased region" description="Polar residues" evidence="1">
    <location>
        <begin position="374"/>
        <end position="388"/>
    </location>
</feature>
<evidence type="ECO:0000256" key="1">
    <source>
        <dbReference type="SAM" id="MobiDB-lite"/>
    </source>
</evidence>
<proteinExistence type="predicted"/>
<evidence type="ECO:0000313" key="4">
    <source>
        <dbReference type="Proteomes" id="UP000002038"/>
    </source>
</evidence>
<sequence length="388" mass="43730">MSTSSSGHWKQRAGSAPDNSNNKTTTKTTSTTAYNRNFQQNLIDHSVYPPGYKYPDGQKPAKLNNWLELNEQLAQSQASLSLSKFSKQEFEEFREVDVNASKKKPIVHLAILIIEDHIDDVRCMKENYSFENLAPLTDGTLTNAKPDHFFDAHSEQLNHQICDDLSDFIIPSTQKDLLIAPNFFQEAKGPDRSPAVATRQACYNGAMRTRGIYKLQLYKQDEPAYDNNAYTITSTYQASQLKLYTTHPTAPRESNGRSEYIMTPLRSFAMTDNPDTFQSGASAYRNAWDWTMERRDEFIKSANKRHMQARSELLSTSEHEATSEPTIILEDSDTSATSDEAEFHDAAQWSFAHTNDSIEDPPTSTKHTKRARTGASSINSASGKSLRN</sequence>
<dbReference type="GeneID" id="8507504"/>
<keyword evidence="4" id="KW-1185">Reference proteome</keyword>
<evidence type="ECO:0000259" key="2">
    <source>
        <dbReference type="Pfam" id="PF25545"/>
    </source>
</evidence>
<feature type="domain" description="DUF7924" evidence="2">
    <location>
        <begin position="132"/>
        <end position="302"/>
    </location>
</feature>
<protein>
    <recommendedName>
        <fullName evidence="2">DUF7924 domain-containing protein</fullName>
    </recommendedName>
</protein>
<dbReference type="Proteomes" id="UP000002038">
    <property type="component" value="Unassembled WGS sequence"/>
</dbReference>
<gene>
    <name evidence="3" type="ORF">BDBG_01102</name>
</gene>
<feature type="region of interest" description="Disordered" evidence="1">
    <location>
        <begin position="347"/>
        <end position="388"/>
    </location>
</feature>
<dbReference type="OrthoDB" id="4184638at2759"/>
<evidence type="ECO:0000313" key="3">
    <source>
        <dbReference type="EMBL" id="OAT04576.1"/>
    </source>
</evidence>
<name>A0A179U9A0_BLAGS</name>
<dbReference type="RefSeq" id="XP_002628194.1">
    <property type="nucleotide sequence ID" value="XM_002628148.1"/>
</dbReference>
<dbReference type="AlphaFoldDB" id="A0A179U9A0"/>
<dbReference type="KEGG" id="bgh:BDBG_01102"/>
<organism evidence="3 4">
    <name type="scientific">Blastomyces gilchristii (strain SLH14081)</name>
    <name type="common">Blastomyces dermatitidis</name>
    <dbReference type="NCBI Taxonomy" id="559298"/>
    <lineage>
        <taxon>Eukaryota</taxon>
        <taxon>Fungi</taxon>
        <taxon>Dikarya</taxon>
        <taxon>Ascomycota</taxon>
        <taxon>Pezizomycotina</taxon>
        <taxon>Eurotiomycetes</taxon>
        <taxon>Eurotiomycetidae</taxon>
        <taxon>Onygenales</taxon>
        <taxon>Ajellomycetaceae</taxon>
        <taxon>Blastomyces</taxon>
    </lineage>
</organism>
<accession>A0A179U9A0</accession>
<reference evidence="4" key="1">
    <citation type="journal article" date="2015" name="PLoS Genet.">
        <title>The dynamic genome and transcriptome of the human fungal pathogen Blastomyces and close relative Emmonsia.</title>
        <authorList>
            <person name="Munoz J.F."/>
            <person name="Gauthier G.M."/>
            <person name="Desjardins C.A."/>
            <person name="Gallo J.E."/>
            <person name="Holder J."/>
            <person name="Sullivan T.D."/>
            <person name="Marty A.J."/>
            <person name="Carmen J.C."/>
            <person name="Chen Z."/>
            <person name="Ding L."/>
            <person name="Gujja S."/>
            <person name="Magrini V."/>
            <person name="Misas E."/>
            <person name="Mitreva M."/>
            <person name="Priest M."/>
            <person name="Saif S."/>
            <person name="Whiston E.A."/>
            <person name="Young S."/>
            <person name="Zeng Q."/>
            <person name="Goldman W.E."/>
            <person name="Mardis E.R."/>
            <person name="Taylor J.W."/>
            <person name="McEwen J.G."/>
            <person name="Clay O.K."/>
            <person name="Klein B.S."/>
            <person name="Cuomo C.A."/>
        </authorList>
    </citation>
    <scope>NUCLEOTIDE SEQUENCE [LARGE SCALE GENOMIC DNA]</scope>
    <source>
        <strain evidence="4">SLH14081</strain>
    </source>
</reference>
<feature type="region of interest" description="Disordered" evidence="1">
    <location>
        <begin position="1"/>
        <end position="35"/>
    </location>
</feature>
<dbReference type="EMBL" id="GG657449">
    <property type="protein sequence ID" value="OAT04576.1"/>
    <property type="molecule type" value="Genomic_DNA"/>
</dbReference>
<dbReference type="InterPro" id="IPR057684">
    <property type="entry name" value="DUF7924"/>
</dbReference>
<feature type="compositionally biased region" description="Low complexity" evidence="1">
    <location>
        <begin position="19"/>
        <end position="32"/>
    </location>
</feature>
<dbReference type="VEuPathDB" id="FungiDB:BDBG_01102"/>
<dbReference type="Pfam" id="PF25545">
    <property type="entry name" value="DUF7924"/>
    <property type="match status" value="1"/>
</dbReference>